<proteinExistence type="predicted"/>
<dbReference type="KEGG" id="sfd:USDA257_c37380"/>
<dbReference type="NCBIfam" id="TIGR01409">
    <property type="entry name" value="TAT_signal_seq"/>
    <property type="match status" value="1"/>
</dbReference>
<dbReference type="AlphaFoldDB" id="I3X8T1"/>
<dbReference type="PROSITE" id="PS51318">
    <property type="entry name" value="TAT"/>
    <property type="match status" value="1"/>
</dbReference>
<dbReference type="InterPro" id="IPR029058">
    <property type="entry name" value="AB_hydrolase_fold"/>
</dbReference>
<dbReference type="Gene3D" id="3.40.50.1820">
    <property type="entry name" value="alpha/beta hydrolase"/>
    <property type="match status" value="1"/>
</dbReference>
<name>I3X8T1_SINF2</name>
<dbReference type="GO" id="GO:0016787">
    <property type="term" value="F:hydrolase activity"/>
    <property type="evidence" value="ECO:0007669"/>
    <property type="project" value="InterPro"/>
</dbReference>
<protein>
    <recommendedName>
        <fullName evidence="1">Xaa-Pro dipeptidyl-peptidase-like domain-containing protein</fullName>
    </recommendedName>
</protein>
<dbReference type="Pfam" id="PF02129">
    <property type="entry name" value="Peptidase_S15"/>
    <property type="match status" value="1"/>
</dbReference>
<dbReference type="InterPro" id="IPR000383">
    <property type="entry name" value="Xaa-Pro-like_dom"/>
</dbReference>
<dbReference type="PANTHER" id="PTHR47751">
    <property type="entry name" value="SUPERFAMILY HYDROLASE, PUTATIVE (AFU_ORTHOLOGUE AFUA_2G16580)-RELATED"/>
    <property type="match status" value="1"/>
</dbReference>
<accession>I3X8T1</accession>
<gene>
    <name evidence="2" type="ORF">USDA257_c37380</name>
</gene>
<dbReference type="InterPro" id="IPR019546">
    <property type="entry name" value="TAT_signal_bac_arc"/>
</dbReference>
<dbReference type="Gene3D" id="1.10.10.800">
    <property type="match status" value="1"/>
</dbReference>
<organism evidence="2 3">
    <name type="scientific">Sinorhizobium fredii (strain USDA 257)</name>
    <dbReference type="NCBI Taxonomy" id="1185652"/>
    <lineage>
        <taxon>Bacteria</taxon>
        <taxon>Pseudomonadati</taxon>
        <taxon>Pseudomonadota</taxon>
        <taxon>Alphaproteobacteria</taxon>
        <taxon>Hyphomicrobiales</taxon>
        <taxon>Rhizobiaceae</taxon>
        <taxon>Sinorhizobium/Ensifer group</taxon>
        <taxon>Sinorhizobium</taxon>
    </lineage>
</organism>
<dbReference type="Proteomes" id="UP000006180">
    <property type="component" value="Chromosome"/>
</dbReference>
<dbReference type="eggNOG" id="COG1073">
    <property type="taxonomic scope" value="Bacteria"/>
</dbReference>
<dbReference type="SUPFAM" id="SSF53474">
    <property type="entry name" value="alpha/beta-Hydrolases"/>
    <property type="match status" value="1"/>
</dbReference>
<dbReference type="PATRIC" id="fig|1185652.3.peg.3880"/>
<reference evidence="2 3" key="1">
    <citation type="journal article" date="2012" name="J. Bacteriol.">
        <title>Complete genome sequence of the broad-host-range strain Sinorhizobium fredii USDA257.</title>
        <authorList>
            <person name="Schuldes J."/>
            <person name="Rodriguez Orbegoso M."/>
            <person name="Schmeisser C."/>
            <person name="Krishnan H.B."/>
            <person name="Daniel R."/>
            <person name="Streit W.R."/>
        </authorList>
    </citation>
    <scope>NUCLEOTIDE SEQUENCE [LARGE SCALE GENOMIC DNA]</scope>
    <source>
        <strain evidence="2 3">USDA 257</strain>
    </source>
</reference>
<evidence type="ECO:0000313" key="2">
    <source>
        <dbReference type="EMBL" id="AFL52287.1"/>
    </source>
</evidence>
<sequence>MENGPIGSTDGQETIGIGRRDLLKLTGAGAAAAGVMSLAGSPAFAQYAGTWDKTFAQSDRVQHQKVSYVNRLGINLVADMYVPKNINASQRHPALIVGHPYGGVKEQTSGFYAQTMAERGFITIAHDASYNGESGGQPHFISSPEAVVEDFSAGVDFLGLDPRVDRNRIGIIGVCASGAFALAAAQIDPRMKAVATVSMYDMGGAKWAWKGEEMKADARIDMLTIMGEQRWAEAAGAQKQYGALPETLTPETDAITREFFDYYRTPRGAHPRATTAMTISGDPSYLHFRPFDHLDMVSPRPVLLIAGANAHSRFFSEQAIAKAAGPKELFIVPGAGHVDLYDKADLIPWDKLESFFDRHLPA</sequence>
<evidence type="ECO:0000259" key="1">
    <source>
        <dbReference type="Pfam" id="PF02129"/>
    </source>
</evidence>
<dbReference type="InterPro" id="IPR006311">
    <property type="entry name" value="TAT_signal"/>
</dbReference>
<dbReference type="HOGENOM" id="CLU_048587_0_1_5"/>
<dbReference type="EMBL" id="CP003563">
    <property type="protein sequence ID" value="AFL52287.1"/>
    <property type="molecule type" value="Genomic_DNA"/>
</dbReference>
<dbReference type="STRING" id="1185652.USDA257_c37380"/>
<dbReference type="RefSeq" id="WP_014764422.1">
    <property type="nucleotide sequence ID" value="NC_018000.1"/>
</dbReference>
<dbReference type="InterPro" id="IPR051411">
    <property type="entry name" value="Polyketide_trans_af380"/>
</dbReference>
<feature type="domain" description="Xaa-Pro dipeptidyl-peptidase-like" evidence="1">
    <location>
        <begin position="73"/>
        <end position="241"/>
    </location>
</feature>
<dbReference type="PANTHER" id="PTHR47751:SF1">
    <property type="entry name" value="SUPERFAMILY HYDROLASE, PUTATIVE (AFU_ORTHOLOGUE AFUA_2G16580)-RELATED"/>
    <property type="match status" value="1"/>
</dbReference>
<evidence type="ECO:0000313" key="3">
    <source>
        <dbReference type="Proteomes" id="UP000006180"/>
    </source>
</evidence>